<dbReference type="EMBL" id="NVVJ01000072">
    <property type="protein sequence ID" value="PCJ21726.1"/>
    <property type="molecule type" value="Genomic_DNA"/>
</dbReference>
<keyword evidence="9" id="KW-0479">Metal-binding</keyword>
<gene>
    <name evidence="16" type="ORF">COA96_15320</name>
</gene>
<keyword evidence="5" id="KW-0475">Mercuric resistance</keyword>
<comment type="similarity">
    <text evidence="2">Belongs to the MerT family.</text>
</comment>
<keyword evidence="6" id="KW-1003">Cell membrane</keyword>
<comment type="subcellular location">
    <subcellularLocation>
        <location evidence="1">Cell inner membrane</location>
        <topology evidence="1">Multi-pass membrane protein</topology>
    </subcellularLocation>
</comment>
<dbReference type="Pfam" id="PF02411">
    <property type="entry name" value="MerT"/>
    <property type="match status" value="1"/>
</dbReference>
<comment type="caution">
    <text evidence="16">The sequence shown here is derived from an EMBL/GenBank/DDBJ whole genome shotgun (WGS) entry which is preliminary data.</text>
</comment>
<reference evidence="17" key="1">
    <citation type="submission" date="2017-08" db="EMBL/GenBank/DDBJ databases">
        <title>A dynamic microbial community with high functional redundancy inhabits the cold, oxic subseafloor aquifer.</title>
        <authorList>
            <person name="Tully B.J."/>
            <person name="Wheat C.G."/>
            <person name="Glazer B.T."/>
            <person name="Huber J.A."/>
        </authorList>
    </citation>
    <scope>NUCLEOTIDE SEQUENCE [LARGE SCALE GENOMIC DNA]</scope>
</reference>
<keyword evidence="10" id="KW-0476">Mercury</keyword>
<dbReference type="Gene3D" id="1.10.287.910">
    <property type="entry name" value="bacterial mercury transporter, merf"/>
    <property type="match status" value="1"/>
</dbReference>
<dbReference type="Proteomes" id="UP000218327">
    <property type="component" value="Unassembled WGS sequence"/>
</dbReference>
<keyword evidence="7" id="KW-0997">Cell inner membrane</keyword>
<evidence type="ECO:0000256" key="3">
    <source>
        <dbReference type="ARBA" id="ARBA00017053"/>
    </source>
</evidence>
<evidence type="ECO:0000256" key="8">
    <source>
        <dbReference type="ARBA" id="ARBA00022692"/>
    </source>
</evidence>
<evidence type="ECO:0000256" key="4">
    <source>
        <dbReference type="ARBA" id="ARBA00022448"/>
    </source>
</evidence>
<keyword evidence="11 15" id="KW-1133">Transmembrane helix</keyword>
<dbReference type="GO" id="GO:0015097">
    <property type="term" value="F:mercury ion transmembrane transporter activity"/>
    <property type="evidence" value="ECO:0007669"/>
    <property type="project" value="InterPro"/>
</dbReference>
<evidence type="ECO:0000256" key="1">
    <source>
        <dbReference type="ARBA" id="ARBA00004429"/>
    </source>
</evidence>
<evidence type="ECO:0000313" key="16">
    <source>
        <dbReference type="EMBL" id="PCJ21726.1"/>
    </source>
</evidence>
<sequence>MARHTLQATIRKPANTNQYVIGGVLASVSASLCCIGPFFLIATGFNGAWISRLMLVEPFQPFLILLTALLFMLAGWKIFMPVTEHDEGSNCAVYKSGLYNKLSFFLSGALALVLLTSVYWIPLTA</sequence>
<dbReference type="InterPro" id="IPR003457">
    <property type="entry name" value="Transprt_MerT"/>
</dbReference>
<evidence type="ECO:0000256" key="13">
    <source>
        <dbReference type="ARBA" id="ARBA00030934"/>
    </source>
</evidence>
<evidence type="ECO:0000256" key="2">
    <source>
        <dbReference type="ARBA" id="ARBA00008224"/>
    </source>
</evidence>
<evidence type="ECO:0000256" key="9">
    <source>
        <dbReference type="ARBA" id="ARBA00022723"/>
    </source>
</evidence>
<evidence type="ECO:0000256" key="5">
    <source>
        <dbReference type="ARBA" id="ARBA00022466"/>
    </source>
</evidence>
<evidence type="ECO:0000256" key="6">
    <source>
        <dbReference type="ARBA" id="ARBA00022475"/>
    </source>
</evidence>
<protein>
    <recommendedName>
        <fullName evidence="3">Mercuric transport protein MerT</fullName>
    </recommendedName>
    <alternativeName>
        <fullName evidence="13">Mercury ion transport protein</fullName>
    </alternativeName>
</protein>
<accession>A0A2A5AS94</accession>
<feature type="transmembrane region" description="Helical" evidence="15">
    <location>
        <begin position="102"/>
        <end position="121"/>
    </location>
</feature>
<name>A0A2A5AS94_9GAMM</name>
<proteinExistence type="inferred from homology"/>
<feature type="transmembrane region" description="Helical" evidence="15">
    <location>
        <begin position="20"/>
        <end position="42"/>
    </location>
</feature>
<evidence type="ECO:0000256" key="12">
    <source>
        <dbReference type="ARBA" id="ARBA00023136"/>
    </source>
</evidence>
<comment type="function">
    <text evidence="14">Involved in mercury resistance. Probably transfers a mercuric ion from the periplasmic Hg(2+)-binding protein MerP to the cytoplasmic mercuric reductase MerA.</text>
</comment>
<evidence type="ECO:0000256" key="10">
    <source>
        <dbReference type="ARBA" id="ARBA00022914"/>
    </source>
</evidence>
<keyword evidence="12 15" id="KW-0472">Membrane</keyword>
<dbReference type="AlphaFoldDB" id="A0A2A5AS94"/>
<organism evidence="16 17">
    <name type="scientific">SAR86 cluster bacterium</name>
    <dbReference type="NCBI Taxonomy" id="2030880"/>
    <lineage>
        <taxon>Bacteria</taxon>
        <taxon>Pseudomonadati</taxon>
        <taxon>Pseudomonadota</taxon>
        <taxon>Gammaproteobacteria</taxon>
        <taxon>SAR86 cluster</taxon>
    </lineage>
</organism>
<evidence type="ECO:0000256" key="11">
    <source>
        <dbReference type="ARBA" id="ARBA00022989"/>
    </source>
</evidence>
<evidence type="ECO:0000256" key="14">
    <source>
        <dbReference type="ARBA" id="ARBA00045720"/>
    </source>
</evidence>
<evidence type="ECO:0000256" key="7">
    <source>
        <dbReference type="ARBA" id="ARBA00022519"/>
    </source>
</evidence>
<evidence type="ECO:0000256" key="15">
    <source>
        <dbReference type="SAM" id="Phobius"/>
    </source>
</evidence>
<keyword evidence="4" id="KW-0813">Transport</keyword>
<keyword evidence="8 15" id="KW-0812">Transmembrane</keyword>
<evidence type="ECO:0000313" key="17">
    <source>
        <dbReference type="Proteomes" id="UP000218327"/>
    </source>
</evidence>
<feature type="transmembrane region" description="Helical" evidence="15">
    <location>
        <begin position="62"/>
        <end position="82"/>
    </location>
</feature>
<dbReference type="GO" id="GO:0046872">
    <property type="term" value="F:metal ion binding"/>
    <property type="evidence" value="ECO:0007669"/>
    <property type="project" value="UniProtKB-KW"/>
</dbReference>
<dbReference type="GO" id="GO:0005886">
    <property type="term" value="C:plasma membrane"/>
    <property type="evidence" value="ECO:0007669"/>
    <property type="project" value="UniProtKB-SubCell"/>
</dbReference>